<proteinExistence type="predicted"/>
<gene>
    <name evidence="1" type="ORF">AVEN_76030_1</name>
</gene>
<name>A0A4Y2U789_ARAVE</name>
<evidence type="ECO:0000313" key="1">
    <source>
        <dbReference type="EMBL" id="GBO08879.1"/>
    </source>
</evidence>
<reference evidence="1 2" key="1">
    <citation type="journal article" date="2019" name="Sci. Rep.">
        <title>Orb-weaving spider Araneus ventricosus genome elucidates the spidroin gene catalogue.</title>
        <authorList>
            <person name="Kono N."/>
            <person name="Nakamura H."/>
            <person name="Ohtoshi R."/>
            <person name="Moran D.A.P."/>
            <person name="Shinohara A."/>
            <person name="Yoshida Y."/>
            <person name="Fujiwara M."/>
            <person name="Mori M."/>
            <person name="Tomita M."/>
            <person name="Arakawa K."/>
        </authorList>
    </citation>
    <scope>NUCLEOTIDE SEQUENCE [LARGE SCALE GENOMIC DNA]</scope>
</reference>
<protein>
    <submittedName>
        <fullName evidence="1">Uncharacterized protein</fullName>
    </submittedName>
</protein>
<dbReference type="EMBL" id="BGPR01034479">
    <property type="protein sequence ID" value="GBO08879.1"/>
    <property type="molecule type" value="Genomic_DNA"/>
</dbReference>
<comment type="caution">
    <text evidence="1">The sequence shown here is derived from an EMBL/GenBank/DDBJ whole genome shotgun (WGS) entry which is preliminary data.</text>
</comment>
<evidence type="ECO:0000313" key="2">
    <source>
        <dbReference type="Proteomes" id="UP000499080"/>
    </source>
</evidence>
<keyword evidence="2" id="KW-1185">Reference proteome</keyword>
<dbReference type="Proteomes" id="UP000499080">
    <property type="component" value="Unassembled WGS sequence"/>
</dbReference>
<organism evidence="1 2">
    <name type="scientific">Araneus ventricosus</name>
    <name type="common">Orbweaver spider</name>
    <name type="synonym">Epeira ventricosa</name>
    <dbReference type="NCBI Taxonomy" id="182803"/>
    <lineage>
        <taxon>Eukaryota</taxon>
        <taxon>Metazoa</taxon>
        <taxon>Ecdysozoa</taxon>
        <taxon>Arthropoda</taxon>
        <taxon>Chelicerata</taxon>
        <taxon>Arachnida</taxon>
        <taxon>Araneae</taxon>
        <taxon>Araneomorphae</taxon>
        <taxon>Entelegynae</taxon>
        <taxon>Araneoidea</taxon>
        <taxon>Araneidae</taxon>
        <taxon>Araneus</taxon>
    </lineage>
</organism>
<dbReference type="AlphaFoldDB" id="A0A4Y2U789"/>
<accession>A0A4Y2U789</accession>
<sequence length="93" mass="10361">MFLVPRKSSQNRGSLNRDPTVIYTHVLCVSYTFSVPKQVMQEFSFSLHLTLSAVDAKAIPRIFDCALPIRLRTCVGDKLSFPDSAPSANPFLT</sequence>